<dbReference type="Pfam" id="PF02767">
    <property type="entry name" value="DNA_pol3_beta_2"/>
    <property type="match status" value="1"/>
</dbReference>
<dbReference type="InterPro" id="IPR046938">
    <property type="entry name" value="DNA_clamp_sf"/>
</dbReference>
<evidence type="ECO:0000256" key="9">
    <source>
        <dbReference type="ARBA" id="ARBA00023125"/>
    </source>
</evidence>
<feature type="domain" description="DNA polymerase III beta sliding clamp central" evidence="12">
    <location>
        <begin position="131"/>
        <end position="249"/>
    </location>
</feature>
<comment type="function">
    <text evidence="10">Confers DNA tethering and processivity to DNA polymerases and other proteins. Acts as a clamp, forming a ring around DNA (a reaction catalyzed by the clamp-loading complex) which diffuses in an ATP-independent manner freely and bidirectionally along dsDNA. Initially characterized for its ability to contact the catalytic subunit of DNA polymerase III (Pol III), a complex, multichain enzyme responsible for most of the replicative synthesis in bacteria; Pol III exhibits 3'-5' exonuclease proofreading activity. The beta chain is required for initiation of replication as well as for processivity of DNA replication.</text>
</comment>
<sequence>MKLTIERAALLRSLTHVQNVVERRTTIPILSNVKLVAEKGRLGLTATDMDLSLVAHEPAQVGKGGTTTVAAHTLFDIVRKLPEGSEVGIEQNGSGGEVTIRAARSVFNLPTLPADEFPAIGEEQLGVRFTMPASDLAKLIDKTRFAISTEETRYYLNGIHVHATKAGATSMLRGVATDGHRLARVEVPLPQGAEQIPPIIVPRKTVGEIRKLIDSIGGEVEVSVSPTRIQFTLERAVLVSRLIDGTFPDYERVIPTGNEKVALFDTKQFSEAVDRVATISTEKARAVKLSFDRSTVTISAVSAETGRAIEEIDAEYSGDALEIGFNARYILDMLQEIDGEKVRFEMASAAAPTVVRDPGDSSTLYVLMPMRV</sequence>
<dbReference type="EMBL" id="JBBLZC010000005">
    <property type="protein sequence ID" value="MEK0082925.1"/>
    <property type="molecule type" value="Genomic_DNA"/>
</dbReference>
<evidence type="ECO:0000256" key="7">
    <source>
        <dbReference type="ARBA" id="ARBA00022705"/>
    </source>
</evidence>
<dbReference type="Proteomes" id="UP001375743">
    <property type="component" value="Unassembled WGS sequence"/>
</dbReference>
<dbReference type="PIRSF" id="PIRSF000804">
    <property type="entry name" value="DNA_pol_III_b"/>
    <property type="match status" value="1"/>
</dbReference>
<evidence type="ECO:0000259" key="13">
    <source>
        <dbReference type="Pfam" id="PF02768"/>
    </source>
</evidence>
<name>A0ABU8XNZ9_9PROT</name>
<dbReference type="NCBIfam" id="TIGR00663">
    <property type="entry name" value="dnan"/>
    <property type="match status" value="1"/>
</dbReference>
<feature type="domain" description="DNA polymerase III beta sliding clamp C-terminal" evidence="13">
    <location>
        <begin position="252"/>
        <end position="371"/>
    </location>
</feature>
<dbReference type="PANTHER" id="PTHR30478:SF0">
    <property type="entry name" value="BETA SLIDING CLAMP"/>
    <property type="match status" value="1"/>
</dbReference>
<accession>A0ABU8XNZ9</accession>
<evidence type="ECO:0000313" key="14">
    <source>
        <dbReference type="EMBL" id="MEK0082925.1"/>
    </source>
</evidence>
<keyword evidence="8 10" id="KW-0239">DNA-directed DNA polymerase</keyword>
<comment type="caution">
    <text evidence="14">The sequence shown here is derived from an EMBL/GenBank/DDBJ whole genome shotgun (WGS) entry which is preliminary data.</text>
</comment>
<evidence type="ECO:0000256" key="10">
    <source>
        <dbReference type="PIRNR" id="PIRNR000804"/>
    </source>
</evidence>
<evidence type="ECO:0000256" key="2">
    <source>
        <dbReference type="ARBA" id="ARBA00010752"/>
    </source>
</evidence>
<dbReference type="SMART" id="SM00480">
    <property type="entry name" value="POL3Bc"/>
    <property type="match status" value="1"/>
</dbReference>
<dbReference type="InterPro" id="IPR022635">
    <property type="entry name" value="DNA_polIII_beta_C"/>
</dbReference>
<evidence type="ECO:0000256" key="4">
    <source>
        <dbReference type="ARBA" id="ARBA00022490"/>
    </source>
</evidence>
<evidence type="ECO:0000259" key="11">
    <source>
        <dbReference type="Pfam" id="PF00712"/>
    </source>
</evidence>
<dbReference type="Pfam" id="PF02768">
    <property type="entry name" value="DNA_pol3_beta_3"/>
    <property type="match status" value="1"/>
</dbReference>
<comment type="subcellular location">
    <subcellularLocation>
        <location evidence="1 10">Cytoplasm</location>
    </subcellularLocation>
</comment>
<dbReference type="CDD" id="cd00140">
    <property type="entry name" value="beta_clamp"/>
    <property type="match status" value="1"/>
</dbReference>
<evidence type="ECO:0000256" key="8">
    <source>
        <dbReference type="ARBA" id="ARBA00022932"/>
    </source>
</evidence>
<keyword evidence="7 10" id="KW-0235">DNA replication</keyword>
<dbReference type="InterPro" id="IPR022634">
    <property type="entry name" value="DNA_polIII_beta_N"/>
</dbReference>
<dbReference type="Gene3D" id="3.10.150.10">
    <property type="entry name" value="DNA Polymerase III, subunit A, domain 2"/>
    <property type="match status" value="1"/>
</dbReference>
<gene>
    <name evidence="14" type="primary">dnaN</name>
    <name evidence="14" type="ORF">U1T56_07170</name>
</gene>
<evidence type="ECO:0000313" key="15">
    <source>
        <dbReference type="Proteomes" id="UP001375743"/>
    </source>
</evidence>
<evidence type="ECO:0000256" key="5">
    <source>
        <dbReference type="ARBA" id="ARBA00022679"/>
    </source>
</evidence>
<dbReference type="RefSeq" id="WP_418158774.1">
    <property type="nucleotide sequence ID" value="NZ_JBBLZC010000005.1"/>
</dbReference>
<comment type="subunit">
    <text evidence="10">Forms a ring-shaped head-to-tail homodimer around DNA.</text>
</comment>
<keyword evidence="5 10" id="KW-0808">Transferase</keyword>
<keyword evidence="9" id="KW-0238">DNA-binding</keyword>
<dbReference type="InterPro" id="IPR001001">
    <property type="entry name" value="DNA_polIII_beta"/>
</dbReference>
<organism evidence="14 15">
    <name type="scientific">Benzoatithermus flavus</name>
    <dbReference type="NCBI Taxonomy" id="3108223"/>
    <lineage>
        <taxon>Bacteria</taxon>
        <taxon>Pseudomonadati</taxon>
        <taxon>Pseudomonadota</taxon>
        <taxon>Alphaproteobacteria</taxon>
        <taxon>Geminicoccales</taxon>
        <taxon>Geminicoccaceae</taxon>
        <taxon>Benzoatithermus</taxon>
    </lineage>
</organism>
<keyword evidence="15" id="KW-1185">Reference proteome</keyword>
<dbReference type="Gene3D" id="3.70.10.10">
    <property type="match status" value="1"/>
</dbReference>
<dbReference type="InterPro" id="IPR022637">
    <property type="entry name" value="DNA_polIII_beta_cen"/>
</dbReference>
<evidence type="ECO:0000256" key="6">
    <source>
        <dbReference type="ARBA" id="ARBA00022695"/>
    </source>
</evidence>
<dbReference type="SUPFAM" id="SSF55979">
    <property type="entry name" value="DNA clamp"/>
    <property type="match status" value="3"/>
</dbReference>
<proteinExistence type="inferred from homology"/>
<protein>
    <recommendedName>
        <fullName evidence="3 10">Beta sliding clamp</fullName>
    </recommendedName>
</protein>
<dbReference type="GO" id="GO:0003887">
    <property type="term" value="F:DNA-directed DNA polymerase activity"/>
    <property type="evidence" value="ECO:0007669"/>
    <property type="project" value="UniProtKB-EC"/>
</dbReference>
<keyword evidence="4 10" id="KW-0963">Cytoplasm</keyword>
<keyword evidence="6 10" id="KW-0548">Nucleotidyltransferase</keyword>
<evidence type="ECO:0000259" key="12">
    <source>
        <dbReference type="Pfam" id="PF02767"/>
    </source>
</evidence>
<evidence type="ECO:0000256" key="3">
    <source>
        <dbReference type="ARBA" id="ARBA00021035"/>
    </source>
</evidence>
<dbReference type="Pfam" id="PF00712">
    <property type="entry name" value="DNA_pol3_beta"/>
    <property type="match status" value="1"/>
</dbReference>
<evidence type="ECO:0000256" key="1">
    <source>
        <dbReference type="ARBA" id="ARBA00004496"/>
    </source>
</evidence>
<reference evidence="14 15" key="1">
    <citation type="submission" date="2024-01" db="EMBL/GenBank/DDBJ databases">
        <title>Multi-omics insights into the function and evolution of sodium benzoate biodegradation pathways in Benzoatithermus flavus gen. nov., sp. nov. from hot spring.</title>
        <authorList>
            <person name="Hu C.-J."/>
            <person name="Li W.-J."/>
        </authorList>
    </citation>
    <scope>NUCLEOTIDE SEQUENCE [LARGE SCALE GENOMIC DNA]</scope>
    <source>
        <strain evidence="14 15">SYSU G07066</strain>
    </source>
</reference>
<comment type="similarity">
    <text evidence="2 10">Belongs to the beta sliding clamp family.</text>
</comment>
<dbReference type="PANTHER" id="PTHR30478">
    <property type="entry name" value="DNA POLYMERASE III SUBUNIT BETA"/>
    <property type="match status" value="1"/>
</dbReference>
<feature type="domain" description="DNA polymerase III beta sliding clamp N-terminal" evidence="11">
    <location>
        <begin position="1"/>
        <end position="120"/>
    </location>
</feature>